<evidence type="ECO:0000313" key="4">
    <source>
        <dbReference type="Proteomes" id="UP001385389"/>
    </source>
</evidence>
<dbReference type="PANTHER" id="PTHR40033">
    <property type="entry name" value="NA(+)-MALATE SYMPORTER"/>
    <property type="match status" value="1"/>
</dbReference>
<feature type="transmembrane region" description="Helical" evidence="2">
    <location>
        <begin position="391"/>
        <end position="413"/>
    </location>
</feature>
<accession>A0ABZ2IZ90</accession>
<sequence length="415" mass="43934">MLLVYTHKLPNNVMGAYGLMFILGIVFGEIGSRVSFIRNWLGGGPIMCIFGPSLMIYFGMLPPESIGLMKDFMKGSPSFFNFFITFLICGAMLSISRRILLQSTLKFLPTVLAAIFGGCILAALGGLVTGYGAVKAVMLLAVPIIGGGVGAGALPLSQIYSQTAAMTTEQMLSVVMPAVVLGNILAILFAIALNRIGKKYPGLTGNGQIMKIDDSELRTALENEKAHRESIPVSIEGLGVGFFISVTFYLAAFAINRFLVPSVHTFVWLILLLTIAKAAKVLPESLEVSTIHWSQTWVKNLLFAALVPIGIAYMNMEQVIAAVSNPAYVIISILTVLGSLLGAGLIGVVLKLFFVESSIAGGLCMANMAQTGDLATLAAAERLELLPYSAYASRIGGSIVLVLAGLLVSAIGLGM</sequence>
<feature type="transmembrane region" description="Helical" evidence="2">
    <location>
        <begin position="172"/>
        <end position="193"/>
    </location>
</feature>
<keyword evidence="2" id="KW-0812">Transmembrane</keyword>
<feature type="transmembrane region" description="Helical" evidence="2">
    <location>
        <begin position="296"/>
        <end position="315"/>
    </location>
</feature>
<proteinExistence type="inferred from homology"/>
<evidence type="ECO:0000313" key="3">
    <source>
        <dbReference type="EMBL" id="WWX23996.1"/>
    </source>
</evidence>
<feature type="transmembrane region" description="Helical" evidence="2">
    <location>
        <begin position="231"/>
        <end position="251"/>
    </location>
</feature>
<organism evidence="3 4">
    <name type="scientific">Pseudodesulfovibrio methanolicus</name>
    <dbReference type="NCBI Taxonomy" id="3126690"/>
    <lineage>
        <taxon>Bacteria</taxon>
        <taxon>Pseudomonadati</taxon>
        <taxon>Thermodesulfobacteriota</taxon>
        <taxon>Desulfovibrionia</taxon>
        <taxon>Desulfovibrionales</taxon>
        <taxon>Desulfovibrionaceae</taxon>
    </lineage>
</organism>
<dbReference type="InterPro" id="IPR004679">
    <property type="entry name" value="2-OHcarboxylate_transport"/>
</dbReference>
<evidence type="ECO:0000256" key="1">
    <source>
        <dbReference type="PIRNR" id="PIRNR005348"/>
    </source>
</evidence>
<name>A0ABZ2IZ90_9BACT</name>
<keyword evidence="2" id="KW-1133">Transmembrane helix</keyword>
<feature type="transmembrane region" description="Helical" evidence="2">
    <location>
        <begin position="40"/>
        <end position="58"/>
    </location>
</feature>
<feature type="transmembrane region" description="Helical" evidence="2">
    <location>
        <begin position="327"/>
        <end position="350"/>
    </location>
</feature>
<feature type="transmembrane region" description="Helical" evidence="2">
    <location>
        <begin position="137"/>
        <end position="160"/>
    </location>
</feature>
<keyword evidence="1 2" id="KW-0472">Membrane</keyword>
<gene>
    <name evidence="3" type="ORF">V8V93_07225</name>
</gene>
<dbReference type="Proteomes" id="UP001385389">
    <property type="component" value="Chromosome"/>
</dbReference>
<keyword evidence="1" id="KW-0813">Transport</keyword>
<keyword evidence="1" id="KW-0769">Symport</keyword>
<feature type="transmembrane region" description="Helical" evidence="2">
    <location>
        <begin position="78"/>
        <end position="95"/>
    </location>
</feature>
<reference evidence="3 4" key="1">
    <citation type="submission" date="2024-03" db="EMBL/GenBank/DDBJ databases">
        <title>Phenotype and Genome Characterization of a Sulfate-Reducing Bacterium Pseudodesulfovibrio sp. strain 5S69, isolated from Petroleum Reservoir in Tatarstan (Russia).</title>
        <authorList>
            <person name="Bidzhieva S.K."/>
            <person name="Kadnikov V."/>
            <person name="Tourova T.P."/>
            <person name="Samigullina S.R."/>
            <person name="Sokolova D.S."/>
            <person name="Poltaraus A.B."/>
            <person name="Avtukh A.N."/>
            <person name="Tereshina V.M."/>
            <person name="Mardanov A.V."/>
            <person name="Nazina T.N."/>
        </authorList>
    </citation>
    <scope>NUCLEOTIDE SEQUENCE [LARGE SCALE GENOMIC DNA]</scope>
    <source>
        <strain evidence="3 4">5S69</strain>
    </source>
</reference>
<dbReference type="Pfam" id="PF03390">
    <property type="entry name" value="2HCT"/>
    <property type="match status" value="1"/>
</dbReference>
<dbReference type="EMBL" id="CP146609">
    <property type="protein sequence ID" value="WWX23996.1"/>
    <property type="molecule type" value="Genomic_DNA"/>
</dbReference>
<comment type="similarity">
    <text evidence="1">Belongs to the 2-hydroxycarboxylate transporter (2-HCT) (TC 2.A.24) family.</text>
</comment>
<evidence type="ECO:0000256" key="2">
    <source>
        <dbReference type="SAM" id="Phobius"/>
    </source>
</evidence>
<protein>
    <submittedName>
        <fullName evidence="3">2-hydroxycarboxylate transporter family protein</fullName>
    </submittedName>
</protein>
<dbReference type="PIRSF" id="PIRSF005348">
    <property type="entry name" value="YxkH"/>
    <property type="match status" value="1"/>
</dbReference>
<feature type="transmembrane region" description="Helical" evidence="2">
    <location>
        <begin position="107"/>
        <end position="131"/>
    </location>
</feature>
<keyword evidence="4" id="KW-1185">Reference proteome</keyword>
<dbReference type="RefSeq" id="WP_338669692.1">
    <property type="nucleotide sequence ID" value="NZ_CP146609.1"/>
</dbReference>
<dbReference type="PANTHER" id="PTHR40033:SF1">
    <property type="entry name" value="CITRATE-SODIUM SYMPORTER"/>
    <property type="match status" value="1"/>
</dbReference>
<feature type="transmembrane region" description="Helical" evidence="2">
    <location>
        <begin position="12"/>
        <end position="28"/>
    </location>
</feature>
<feature type="transmembrane region" description="Helical" evidence="2">
    <location>
        <begin position="258"/>
        <end position="276"/>
    </location>
</feature>